<dbReference type="SUPFAM" id="SSF54523">
    <property type="entry name" value="Pili subunits"/>
    <property type="match status" value="1"/>
</dbReference>
<name>G4QNE8_GLANF</name>
<dbReference type="Pfam" id="PF07963">
    <property type="entry name" value="N_methyl"/>
    <property type="match status" value="1"/>
</dbReference>
<dbReference type="eggNOG" id="COG4795">
    <property type="taxonomic scope" value="Bacteria"/>
</dbReference>
<dbReference type="InterPro" id="IPR051621">
    <property type="entry name" value="T2SS_protein_J"/>
</dbReference>
<comment type="subcellular location">
    <subcellularLocation>
        <location evidence="1">Cell inner membrane</location>
        <topology evidence="1">Single-pass membrane protein</topology>
    </subcellularLocation>
</comment>
<dbReference type="RefSeq" id="WP_014110438.1">
    <property type="nucleotide sequence ID" value="NC_016041.1"/>
</dbReference>
<keyword evidence="4" id="KW-1003">Cell membrane</keyword>
<dbReference type="GO" id="GO:0005886">
    <property type="term" value="C:plasma membrane"/>
    <property type="evidence" value="ECO:0007669"/>
    <property type="project" value="UniProtKB-SubCell"/>
</dbReference>
<feature type="transmembrane region" description="Helical" evidence="10">
    <location>
        <begin position="21"/>
        <end position="42"/>
    </location>
</feature>
<dbReference type="PANTHER" id="PTHR39583">
    <property type="entry name" value="TYPE II SECRETION SYSTEM PROTEIN J-RELATED"/>
    <property type="match status" value="1"/>
</dbReference>
<evidence type="ECO:0000256" key="8">
    <source>
        <dbReference type="ARBA" id="ARBA00022989"/>
    </source>
</evidence>
<dbReference type="InterPro" id="IPR045584">
    <property type="entry name" value="Pilin-like"/>
</dbReference>
<protein>
    <recommendedName>
        <fullName evidence="3">Type II secretion system protein J</fullName>
    </recommendedName>
</protein>
<gene>
    <name evidence="11" type="primary">gspJ</name>
    <name evidence="11" type="ordered locus">GNIT_3473</name>
</gene>
<keyword evidence="9 10" id="KW-0472">Membrane</keyword>
<dbReference type="KEGG" id="gni:GNIT_3473"/>
<keyword evidence="8 10" id="KW-1133">Transmembrane helix</keyword>
<dbReference type="PANTHER" id="PTHR39583:SF2">
    <property type="entry name" value="TYPE II SECRETION SYSTEM PROTEIN J"/>
    <property type="match status" value="1"/>
</dbReference>
<dbReference type="Gene3D" id="2.10.70.20">
    <property type="entry name" value="gspk-gspi-gspj complex like domains"/>
    <property type="match status" value="1"/>
</dbReference>
<evidence type="ECO:0000256" key="9">
    <source>
        <dbReference type="ARBA" id="ARBA00023136"/>
    </source>
</evidence>
<evidence type="ECO:0000256" key="1">
    <source>
        <dbReference type="ARBA" id="ARBA00004377"/>
    </source>
</evidence>
<comment type="similarity">
    <text evidence="2">Belongs to the GSP J family.</text>
</comment>
<organism evidence="11 12">
    <name type="scientific">Glaciecola nitratireducens (strain JCM 12485 / KCTC 12276 / FR1064)</name>
    <dbReference type="NCBI Taxonomy" id="1085623"/>
    <lineage>
        <taxon>Bacteria</taxon>
        <taxon>Pseudomonadati</taxon>
        <taxon>Pseudomonadota</taxon>
        <taxon>Gammaproteobacteria</taxon>
        <taxon>Alteromonadales</taxon>
        <taxon>Alteromonadaceae</taxon>
        <taxon>Brumicola</taxon>
    </lineage>
</organism>
<reference evidence="11 12" key="1">
    <citation type="journal article" date="2011" name="J. Bacteriol.">
        <title>Complete genome sequence of seawater bacterium Glaciecola nitratireducens FR1064T.</title>
        <authorList>
            <person name="Bian F."/>
            <person name="Qin Q.L."/>
            <person name="Xie B.B."/>
            <person name="Shu Y.L."/>
            <person name="Zhang X.Y."/>
            <person name="Yu Y."/>
            <person name="Chen B."/>
            <person name="Chen X.L."/>
            <person name="Zhou B.C."/>
            <person name="Zhang Y.Z."/>
        </authorList>
    </citation>
    <scope>NUCLEOTIDE SEQUENCE [LARGE SCALE GENOMIC DNA]</scope>
    <source>
        <strain evidence="12">JCM 12485 / KCTC 12276 / FR1064</strain>
    </source>
</reference>
<evidence type="ECO:0000256" key="6">
    <source>
        <dbReference type="ARBA" id="ARBA00022519"/>
    </source>
</evidence>
<dbReference type="PROSITE" id="PS00409">
    <property type="entry name" value="PROKAR_NTER_METHYL"/>
    <property type="match status" value="1"/>
</dbReference>
<dbReference type="Gene3D" id="3.10.610.10">
    <property type="entry name" value="GSPII I/J protein-like"/>
    <property type="match status" value="1"/>
</dbReference>
<keyword evidence="12" id="KW-1185">Reference proteome</keyword>
<keyword evidence="6" id="KW-0997">Cell inner membrane</keyword>
<evidence type="ECO:0000256" key="10">
    <source>
        <dbReference type="SAM" id="Phobius"/>
    </source>
</evidence>
<dbReference type="OrthoDB" id="9794345at2"/>
<dbReference type="Pfam" id="PF11612">
    <property type="entry name" value="T2SSJ"/>
    <property type="match status" value="1"/>
</dbReference>
<proteinExistence type="inferred from homology"/>
<dbReference type="AlphaFoldDB" id="G4QNE8"/>
<evidence type="ECO:0000256" key="4">
    <source>
        <dbReference type="ARBA" id="ARBA00022475"/>
    </source>
</evidence>
<keyword evidence="5" id="KW-0488">Methylation</keyword>
<dbReference type="HOGENOM" id="CLU_093850_0_0_6"/>
<dbReference type="NCBIfam" id="TIGR01711">
    <property type="entry name" value="gspJ"/>
    <property type="match status" value="1"/>
</dbReference>
<dbReference type="InterPro" id="IPR012902">
    <property type="entry name" value="N_methyl_site"/>
</dbReference>
<evidence type="ECO:0000256" key="7">
    <source>
        <dbReference type="ARBA" id="ARBA00022692"/>
    </source>
</evidence>
<dbReference type="GO" id="GO:0015628">
    <property type="term" value="P:protein secretion by the type II secretion system"/>
    <property type="evidence" value="ECO:0007669"/>
    <property type="project" value="InterPro"/>
</dbReference>
<keyword evidence="7 10" id="KW-0812">Transmembrane</keyword>
<evidence type="ECO:0000256" key="5">
    <source>
        <dbReference type="ARBA" id="ARBA00022481"/>
    </source>
</evidence>
<evidence type="ECO:0000313" key="11">
    <source>
        <dbReference type="EMBL" id="AEP31567.1"/>
    </source>
</evidence>
<evidence type="ECO:0000256" key="3">
    <source>
        <dbReference type="ARBA" id="ARBA00021539"/>
    </source>
</evidence>
<dbReference type="GO" id="GO:0015627">
    <property type="term" value="C:type II protein secretion system complex"/>
    <property type="evidence" value="ECO:0007669"/>
    <property type="project" value="InterPro"/>
</dbReference>
<dbReference type="InterPro" id="IPR010055">
    <property type="entry name" value="T2SS_protein-GspJ"/>
</dbReference>
<dbReference type="Proteomes" id="UP000009282">
    <property type="component" value="Chromosome"/>
</dbReference>
<dbReference type="NCBIfam" id="TIGR02532">
    <property type="entry name" value="IV_pilin_GFxxxE"/>
    <property type="match status" value="1"/>
</dbReference>
<evidence type="ECO:0000313" key="12">
    <source>
        <dbReference type="Proteomes" id="UP000009282"/>
    </source>
</evidence>
<accession>G4QNE8</accession>
<evidence type="ECO:0000256" key="2">
    <source>
        <dbReference type="ARBA" id="ARBA00011084"/>
    </source>
</evidence>
<dbReference type="STRING" id="1085623.GNIT_3473"/>
<dbReference type="EMBL" id="CP003060">
    <property type="protein sequence ID" value="AEP31567.1"/>
    <property type="molecule type" value="Genomic_DNA"/>
</dbReference>
<sequence length="210" mass="23927">MGKLIFRKIARNQSGFTLVEILVAMAIFALIAVGSVTMLSAVTTQNELSDERMKALQDMQRAMLIIERDFLQMVPRKTRVEGEVSDTLVFAGNFSFESDSGSIGFVRSGWHNPQLTLRRSTMQSVAYRTQDKKLERLFSTYVDNAIGVEPKARVLLEGVESISFEFLEKFDSKKFEWKQAESVEELPIAVAIIIESEAYGEIRREFKVRR</sequence>